<dbReference type="RefSeq" id="WP_095421415.1">
    <property type="nucleotide sequence ID" value="NZ_CP022990.1"/>
</dbReference>
<sequence length="60" mass="7089">MRAGNEGAARADHRGDVAWRLDKWMATAYRNRKLAMARDESEYRAHVKEREHDPKHVSRQ</sequence>
<dbReference type="KEGG" id="parb:CJU94_25465"/>
<reference evidence="2 3" key="1">
    <citation type="submission" date="2017-08" db="EMBL/GenBank/DDBJ databases">
        <title>Identification and genetic characteristics of simultaneous BTEX- and naphthalene-degrading Paraburkholderia sp. BN5 isolated from petroleum-contaminated soil.</title>
        <authorList>
            <person name="Lee Y."/>
            <person name="Jeon C.O."/>
        </authorList>
    </citation>
    <scope>NUCLEOTIDE SEQUENCE [LARGE SCALE GENOMIC DNA]</scope>
    <source>
        <strain evidence="2 3">BN5</strain>
    </source>
</reference>
<dbReference type="OrthoDB" id="8589804at2"/>
<proteinExistence type="predicted"/>
<keyword evidence="3" id="KW-1185">Reference proteome</keyword>
<gene>
    <name evidence="2" type="ORF">CJU94_25465</name>
</gene>
<dbReference type="EMBL" id="CP022990">
    <property type="protein sequence ID" value="ASW01520.1"/>
    <property type="molecule type" value="Genomic_DNA"/>
</dbReference>
<feature type="compositionally biased region" description="Basic and acidic residues" evidence="1">
    <location>
        <begin position="36"/>
        <end position="60"/>
    </location>
</feature>
<organism evidence="2 3">
    <name type="scientific">Paraburkholderia aromaticivorans</name>
    <dbReference type="NCBI Taxonomy" id="2026199"/>
    <lineage>
        <taxon>Bacteria</taxon>
        <taxon>Pseudomonadati</taxon>
        <taxon>Pseudomonadota</taxon>
        <taxon>Betaproteobacteria</taxon>
        <taxon>Burkholderiales</taxon>
        <taxon>Burkholderiaceae</taxon>
        <taxon>Paraburkholderia</taxon>
    </lineage>
</organism>
<dbReference type="AlphaFoldDB" id="A0A248VT42"/>
<evidence type="ECO:0000313" key="2">
    <source>
        <dbReference type="EMBL" id="ASW01520.1"/>
    </source>
</evidence>
<name>A0A248VT42_9BURK</name>
<feature type="region of interest" description="Disordered" evidence="1">
    <location>
        <begin position="35"/>
        <end position="60"/>
    </location>
</feature>
<evidence type="ECO:0000313" key="3">
    <source>
        <dbReference type="Proteomes" id="UP000215158"/>
    </source>
</evidence>
<protein>
    <submittedName>
        <fullName evidence="2">Uncharacterized protein</fullName>
    </submittedName>
</protein>
<evidence type="ECO:0000256" key="1">
    <source>
        <dbReference type="SAM" id="MobiDB-lite"/>
    </source>
</evidence>
<dbReference type="Proteomes" id="UP000215158">
    <property type="component" value="Chromosome 2"/>
</dbReference>
<accession>A0A248VT42</accession>